<feature type="transmembrane region" description="Helical" evidence="5">
    <location>
        <begin position="7"/>
        <end position="25"/>
    </location>
</feature>
<dbReference type="Proteomes" id="UP000050949">
    <property type="component" value="Unassembled WGS sequence"/>
</dbReference>
<evidence type="ECO:0000256" key="4">
    <source>
        <dbReference type="PIRSR" id="PIRSR605754-1"/>
    </source>
</evidence>
<dbReference type="Gene3D" id="2.40.260.10">
    <property type="entry name" value="Sortase"/>
    <property type="match status" value="1"/>
</dbReference>
<dbReference type="OrthoDB" id="1648028at2"/>
<dbReference type="GO" id="GO:0006508">
    <property type="term" value="P:proteolysis"/>
    <property type="evidence" value="ECO:0007669"/>
    <property type="project" value="UniProtKB-KW"/>
</dbReference>
<keyword evidence="5" id="KW-0812">Transmembrane</keyword>
<evidence type="ECO:0000256" key="1">
    <source>
        <dbReference type="ARBA" id="ARBA00022670"/>
    </source>
</evidence>
<dbReference type="RefSeq" id="WP_027827741.1">
    <property type="nucleotide sequence ID" value="NZ_AUEH01000006.1"/>
</dbReference>
<dbReference type="InterPro" id="IPR005754">
    <property type="entry name" value="Sortase"/>
</dbReference>
<dbReference type="eggNOG" id="COG3764">
    <property type="taxonomic scope" value="Bacteria"/>
</dbReference>
<dbReference type="GO" id="GO:0008234">
    <property type="term" value="F:cysteine-type peptidase activity"/>
    <property type="evidence" value="ECO:0007669"/>
    <property type="project" value="UniProtKB-KW"/>
</dbReference>
<comment type="caution">
    <text evidence="6">The sequence shown here is derived from an EMBL/GenBank/DDBJ whole genome shotgun (WGS) entry which is preliminary data.</text>
</comment>
<sequence>MKKAGRLVLRIFLGLVFAIGLVLIFNEPIKNWLVSTMSERQMNVSRQQIQQNELAKGEFDFSKVKSINTQQVVQAAVKSDASVIGKLAIPAVGMHLPIVKGLSDTALSTGGGTMKPDQVMGQGNYALAGHYMTNKGILFSPLESTQLGQRIYLTDLEHVYTYEITWKKIVDPTAVYLINDVAGTAMVTLITCADGGVNRWAVRGHLINTTVANKQTLAVFAP</sequence>
<evidence type="ECO:0000256" key="3">
    <source>
        <dbReference type="ARBA" id="ARBA00022807"/>
    </source>
</evidence>
<evidence type="ECO:0000256" key="2">
    <source>
        <dbReference type="ARBA" id="ARBA00022801"/>
    </source>
</evidence>
<gene>
    <name evidence="6" type="ORF">FC91_GL001241</name>
</gene>
<organism evidence="6 7">
    <name type="scientific">Schleiferilactobacillus harbinensis DSM 16991</name>
    <dbReference type="NCBI Taxonomy" id="1122147"/>
    <lineage>
        <taxon>Bacteria</taxon>
        <taxon>Bacillati</taxon>
        <taxon>Bacillota</taxon>
        <taxon>Bacilli</taxon>
        <taxon>Lactobacillales</taxon>
        <taxon>Lactobacillaceae</taxon>
        <taxon>Schleiferilactobacillus</taxon>
    </lineage>
</organism>
<dbReference type="InterPro" id="IPR042007">
    <property type="entry name" value="Sortase_A"/>
</dbReference>
<dbReference type="Pfam" id="PF04203">
    <property type="entry name" value="Sortase"/>
    <property type="match status" value="1"/>
</dbReference>
<keyword evidence="1" id="KW-0645">Protease</keyword>
<feature type="active site" description="Acyl-thioester intermediate" evidence="4">
    <location>
        <position position="192"/>
    </location>
</feature>
<name>A0A0R1X3M9_9LACO</name>
<dbReference type="InterPro" id="IPR023365">
    <property type="entry name" value="Sortase_dom-sf"/>
</dbReference>
<keyword evidence="5" id="KW-0472">Membrane</keyword>
<reference evidence="6 7" key="1">
    <citation type="journal article" date="2015" name="Genome Announc.">
        <title>Expanding the biotechnology potential of lactobacilli through comparative genomics of 213 strains and associated genera.</title>
        <authorList>
            <person name="Sun Z."/>
            <person name="Harris H.M."/>
            <person name="McCann A."/>
            <person name="Guo C."/>
            <person name="Argimon S."/>
            <person name="Zhang W."/>
            <person name="Yang X."/>
            <person name="Jeffery I.B."/>
            <person name="Cooney J.C."/>
            <person name="Kagawa T.F."/>
            <person name="Liu W."/>
            <person name="Song Y."/>
            <person name="Salvetti E."/>
            <person name="Wrobel A."/>
            <person name="Rasinkangas P."/>
            <person name="Parkhill J."/>
            <person name="Rea M.C."/>
            <person name="O'Sullivan O."/>
            <person name="Ritari J."/>
            <person name="Douillard F.P."/>
            <person name="Paul Ross R."/>
            <person name="Yang R."/>
            <person name="Briner A.E."/>
            <person name="Felis G.E."/>
            <person name="de Vos W.M."/>
            <person name="Barrangou R."/>
            <person name="Klaenhammer T.R."/>
            <person name="Caufield P.W."/>
            <person name="Cui Y."/>
            <person name="Zhang H."/>
            <person name="O'Toole P.W."/>
        </authorList>
    </citation>
    <scope>NUCLEOTIDE SEQUENCE [LARGE SCALE GENOMIC DNA]</scope>
    <source>
        <strain evidence="6 7">DSM 16991</strain>
    </source>
</reference>
<keyword evidence="3" id="KW-0788">Thiol protease</keyword>
<dbReference type="EMBL" id="AZFW01000129">
    <property type="protein sequence ID" value="KRM24871.1"/>
    <property type="molecule type" value="Genomic_DNA"/>
</dbReference>
<dbReference type="SUPFAM" id="SSF63817">
    <property type="entry name" value="Sortase"/>
    <property type="match status" value="1"/>
</dbReference>
<evidence type="ECO:0000256" key="5">
    <source>
        <dbReference type="SAM" id="Phobius"/>
    </source>
</evidence>
<keyword evidence="2" id="KW-0378">Hydrolase</keyword>
<proteinExistence type="predicted"/>
<protein>
    <submittedName>
        <fullName evidence="6">Sortase-like protein</fullName>
    </submittedName>
</protein>
<dbReference type="NCBIfam" id="TIGR01076">
    <property type="entry name" value="sortase_fam"/>
    <property type="match status" value="1"/>
</dbReference>
<accession>A0A0R1X3M9</accession>
<evidence type="ECO:0000313" key="6">
    <source>
        <dbReference type="EMBL" id="KRM24871.1"/>
    </source>
</evidence>
<dbReference type="AlphaFoldDB" id="A0A0R1X3M9"/>
<keyword evidence="5" id="KW-1133">Transmembrane helix</keyword>
<dbReference type="PATRIC" id="fig|1122147.4.peg.1285"/>
<evidence type="ECO:0000313" key="7">
    <source>
        <dbReference type="Proteomes" id="UP000050949"/>
    </source>
</evidence>
<dbReference type="CDD" id="cd06165">
    <property type="entry name" value="Sortase_A"/>
    <property type="match status" value="1"/>
</dbReference>
<feature type="active site" description="Proton donor/acceptor" evidence="4">
    <location>
        <position position="130"/>
    </location>
</feature>